<evidence type="ECO:0000256" key="7">
    <source>
        <dbReference type="ARBA" id="ARBA00023239"/>
    </source>
</evidence>
<dbReference type="Gene3D" id="3.90.1680.10">
    <property type="entry name" value="SOS response associated peptidase-like"/>
    <property type="match status" value="1"/>
</dbReference>
<dbReference type="GO" id="GO:0016829">
    <property type="term" value="F:lyase activity"/>
    <property type="evidence" value="ECO:0007669"/>
    <property type="project" value="UniProtKB-KW"/>
</dbReference>
<sequence length="223" mass="25582">MCGRFTLTASFERLQEAFPGVRFPAPYFPRFNIAPGQSILMIEAGQPAEAKLARWGFLPSWANPATERIGPYINARAETAPFKPAFRAAWRSQRCLIPADGFYEWQKTLHGKQPWYFCRRDRLPFAFAGLWEIHQQAEGESLLTCLILTVPANDLVRAVHERMPLILSSHEYEEWLYPPRQEKPGRWARPSPSEEMICYRVAPLVNRANLEGPELIHELGSES</sequence>
<evidence type="ECO:0000313" key="9">
    <source>
        <dbReference type="EMBL" id="BAL54983.1"/>
    </source>
</evidence>
<keyword evidence="7" id="KW-0456">Lyase</keyword>
<proteinExistence type="inferred from homology"/>
<dbReference type="GO" id="GO:0003697">
    <property type="term" value="F:single-stranded DNA binding"/>
    <property type="evidence" value="ECO:0007669"/>
    <property type="project" value="InterPro"/>
</dbReference>
<evidence type="ECO:0000256" key="6">
    <source>
        <dbReference type="ARBA" id="ARBA00023125"/>
    </source>
</evidence>
<reference evidence="9" key="2">
    <citation type="journal article" date="2012" name="PLoS ONE">
        <title>A Deeply Branching Thermophilic Bacterium with an Ancient Acetyl-CoA Pathway Dominates a Subsurface Ecosystem.</title>
        <authorList>
            <person name="Takami H."/>
            <person name="Noguchi H."/>
            <person name="Takaki Y."/>
            <person name="Uchiyama I."/>
            <person name="Toyoda A."/>
            <person name="Nishi S."/>
            <person name="Chee G.-J."/>
            <person name="Arai W."/>
            <person name="Nunoura T."/>
            <person name="Itoh T."/>
            <person name="Hattori M."/>
            <person name="Takai K."/>
        </authorList>
    </citation>
    <scope>NUCLEOTIDE SEQUENCE</scope>
</reference>
<evidence type="ECO:0000256" key="2">
    <source>
        <dbReference type="ARBA" id="ARBA00022670"/>
    </source>
</evidence>
<comment type="similarity">
    <text evidence="1 8">Belongs to the SOS response-associated peptidase family.</text>
</comment>
<keyword evidence="2 8" id="KW-0645">Protease</keyword>
<keyword evidence="4 8" id="KW-0378">Hydrolase</keyword>
<evidence type="ECO:0000256" key="3">
    <source>
        <dbReference type="ARBA" id="ARBA00022763"/>
    </source>
</evidence>
<evidence type="ECO:0000256" key="5">
    <source>
        <dbReference type="ARBA" id="ARBA00023124"/>
    </source>
</evidence>
<evidence type="ECO:0000256" key="1">
    <source>
        <dbReference type="ARBA" id="ARBA00008136"/>
    </source>
</evidence>
<reference evidence="9" key="1">
    <citation type="journal article" date="2005" name="Environ. Microbiol.">
        <title>Genetic and functional properties of uncultivated thermophilic crenarchaeotes from a subsurface gold mine as revealed by analysis of genome fragments.</title>
        <authorList>
            <person name="Nunoura T."/>
            <person name="Hirayama H."/>
            <person name="Takami H."/>
            <person name="Oida H."/>
            <person name="Nishi S."/>
            <person name="Shimamura S."/>
            <person name="Suzuki Y."/>
            <person name="Inagaki F."/>
            <person name="Takai K."/>
            <person name="Nealson K.H."/>
            <person name="Horikoshi K."/>
        </authorList>
    </citation>
    <scope>NUCLEOTIDE SEQUENCE</scope>
</reference>
<keyword evidence="5" id="KW-0190">Covalent protein-DNA linkage</keyword>
<keyword evidence="3" id="KW-0227">DNA damage</keyword>
<accession>H5SFP7</accession>
<dbReference type="InterPro" id="IPR003738">
    <property type="entry name" value="SRAP"/>
</dbReference>
<dbReference type="GO" id="GO:0106300">
    <property type="term" value="P:protein-DNA covalent cross-linking repair"/>
    <property type="evidence" value="ECO:0007669"/>
    <property type="project" value="InterPro"/>
</dbReference>
<dbReference type="GO" id="GO:0006508">
    <property type="term" value="P:proteolysis"/>
    <property type="evidence" value="ECO:0007669"/>
    <property type="project" value="UniProtKB-KW"/>
</dbReference>
<protein>
    <recommendedName>
        <fullName evidence="8">Abasic site processing protein</fullName>
        <ecNumber evidence="8">3.4.-.-</ecNumber>
    </recommendedName>
</protein>
<dbReference type="EC" id="3.4.-.-" evidence="8"/>
<dbReference type="EMBL" id="AP011705">
    <property type="protein sequence ID" value="BAL54983.1"/>
    <property type="molecule type" value="Genomic_DNA"/>
</dbReference>
<dbReference type="PANTHER" id="PTHR13604">
    <property type="entry name" value="DC12-RELATED"/>
    <property type="match status" value="1"/>
</dbReference>
<keyword evidence="6" id="KW-0238">DNA-binding</keyword>
<dbReference type="InterPro" id="IPR036590">
    <property type="entry name" value="SRAP-like"/>
</dbReference>
<name>H5SFP7_9CHLR</name>
<dbReference type="PANTHER" id="PTHR13604:SF0">
    <property type="entry name" value="ABASIC SITE PROCESSING PROTEIN HMCES"/>
    <property type="match status" value="1"/>
</dbReference>
<dbReference type="AlphaFoldDB" id="H5SFP7"/>
<dbReference type="GO" id="GO:0008233">
    <property type="term" value="F:peptidase activity"/>
    <property type="evidence" value="ECO:0007669"/>
    <property type="project" value="UniProtKB-KW"/>
</dbReference>
<dbReference type="Pfam" id="PF02586">
    <property type="entry name" value="SRAP"/>
    <property type="match status" value="1"/>
</dbReference>
<gene>
    <name evidence="9" type="ORF">HGMM_F22C05C29</name>
</gene>
<evidence type="ECO:0000256" key="4">
    <source>
        <dbReference type="ARBA" id="ARBA00022801"/>
    </source>
</evidence>
<evidence type="ECO:0000256" key="8">
    <source>
        <dbReference type="RuleBase" id="RU364100"/>
    </source>
</evidence>
<organism evidence="9">
    <name type="scientific">uncultured Chloroflexota bacterium</name>
    <dbReference type="NCBI Taxonomy" id="166587"/>
    <lineage>
        <taxon>Bacteria</taxon>
        <taxon>Bacillati</taxon>
        <taxon>Chloroflexota</taxon>
        <taxon>environmental samples</taxon>
    </lineage>
</organism>
<dbReference type="SUPFAM" id="SSF143081">
    <property type="entry name" value="BB1717-like"/>
    <property type="match status" value="1"/>
</dbReference>